<keyword evidence="3" id="KW-1185">Reference proteome</keyword>
<sequence length="141" mass="15742">MCTPAGHADKPALLNNLGNAFFRRFERLGELIDIENAISFKQQAAVDLTPDGHADKAGWLNNLGSAFQSRFERLNDPEDISKATASYQRATKNTSSPPLTRYNAARRWAILSSEHQLSRAANATTDAQRHDLPRHIWGQRS</sequence>
<dbReference type="AlphaFoldDB" id="A0A4S8KPR4"/>
<evidence type="ECO:0000313" key="2">
    <source>
        <dbReference type="EMBL" id="THU77298.1"/>
    </source>
</evidence>
<dbReference type="Gene3D" id="1.25.40.10">
    <property type="entry name" value="Tetratricopeptide repeat domain"/>
    <property type="match status" value="1"/>
</dbReference>
<reference evidence="2 3" key="1">
    <citation type="journal article" date="2019" name="Nat. Ecol. Evol.">
        <title>Megaphylogeny resolves global patterns of mushroom evolution.</title>
        <authorList>
            <person name="Varga T."/>
            <person name="Krizsan K."/>
            <person name="Foldi C."/>
            <person name="Dima B."/>
            <person name="Sanchez-Garcia M."/>
            <person name="Sanchez-Ramirez S."/>
            <person name="Szollosi G.J."/>
            <person name="Szarkandi J.G."/>
            <person name="Papp V."/>
            <person name="Albert L."/>
            <person name="Andreopoulos W."/>
            <person name="Angelini C."/>
            <person name="Antonin V."/>
            <person name="Barry K.W."/>
            <person name="Bougher N.L."/>
            <person name="Buchanan P."/>
            <person name="Buyck B."/>
            <person name="Bense V."/>
            <person name="Catcheside P."/>
            <person name="Chovatia M."/>
            <person name="Cooper J."/>
            <person name="Damon W."/>
            <person name="Desjardin D."/>
            <person name="Finy P."/>
            <person name="Geml J."/>
            <person name="Haridas S."/>
            <person name="Hughes K."/>
            <person name="Justo A."/>
            <person name="Karasinski D."/>
            <person name="Kautmanova I."/>
            <person name="Kiss B."/>
            <person name="Kocsube S."/>
            <person name="Kotiranta H."/>
            <person name="LaButti K.M."/>
            <person name="Lechner B.E."/>
            <person name="Liimatainen K."/>
            <person name="Lipzen A."/>
            <person name="Lukacs Z."/>
            <person name="Mihaltcheva S."/>
            <person name="Morgado L.N."/>
            <person name="Niskanen T."/>
            <person name="Noordeloos M.E."/>
            <person name="Ohm R.A."/>
            <person name="Ortiz-Santana B."/>
            <person name="Ovrebo C."/>
            <person name="Racz N."/>
            <person name="Riley R."/>
            <person name="Savchenko A."/>
            <person name="Shiryaev A."/>
            <person name="Soop K."/>
            <person name="Spirin V."/>
            <person name="Szebenyi C."/>
            <person name="Tomsovsky M."/>
            <person name="Tulloss R.E."/>
            <person name="Uehling J."/>
            <person name="Grigoriev I.V."/>
            <person name="Vagvolgyi C."/>
            <person name="Papp T."/>
            <person name="Martin F.M."/>
            <person name="Miettinen O."/>
            <person name="Hibbett D.S."/>
            <person name="Nagy L.G."/>
        </authorList>
    </citation>
    <scope>NUCLEOTIDE SEQUENCE [LARGE SCALE GENOMIC DNA]</scope>
    <source>
        <strain evidence="2 3">CBS 962.96</strain>
    </source>
</reference>
<dbReference type="InterPro" id="IPR011990">
    <property type="entry name" value="TPR-like_helical_dom_sf"/>
</dbReference>
<organism evidence="2 3">
    <name type="scientific">Dendrothele bispora (strain CBS 962.96)</name>
    <dbReference type="NCBI Taxonomy" id="1314807"/>
    <lineage>
        <taxon>Eukaryota</taxon>
        <taxon>Fungi</taxon>
        <taxon>Dikarya</taxon>
        <taxon>Basidiomycota</taxon>
        <taxon>Agaricomycotina</taxon>
        <taxon>Agaricomycetes</taxon>
        <taxon>Agaricomycetidae</taxon>
        <taxon>Agaricales</taxon>
        <taxon>Agaricales incertae sedis</taxon>
        <taxon>Dendrothele</taxon>
    </lineage>
</organism>
<name>A0A4S8KPR4_DENBC</name>
<protein>
    <submittedName>
        <fullName evidence="2">Uncharacterized protein</fullName>
    </submittedName>
</protein>
<proteinExistence type="predicted"/>
<dbReference type="OrthoDB" id="9991317at2759"/>
<accession>A0A4S8KPR4</accession>
<evidence type="ECO:0000313" key="3">
    <source>
        <dbReference type="Proteomes" id="UP000297245"/>
    </source>
</evidence>
<evidence type="ECO:0000256" key="1">
    <source>
        <dbReference type="SAM" id="MobiDB-lite"/>
    </source>
</evidence>
<dbReference type="Proteomes" id="UP000297245">
    <property type="component" value="Unassembled WGS sequence"/>
</dbReference>
<gene>
    <name evidence="2" type="ORF">K435DRAFT_702716</name>
</gene>
<feature type="region of interest" description="Disordered" evidence="1">
    <location>
        <begin position="119"/>
        <end position="141"/>
    </location>
</feature>
<dbReference type="EMBL" id="ML180486">
    <property type="protein sequence ID" value="THU77298.1"/>
    <property type="molecule type" value="Genomic_DNA"/>
</dbReference>